<dbReference type="PANTHER" id="PTHR46082:SF6">
    <property type="entry name" value="AAA+ ATPASE DOMAIN-CONTAINING PROTEIN-RELATED"/>
    <property type="match status" value="1"/>
</dbReference>
<gene>
    <name evidence="4" type="ORF">QBC42DRAFT_335304</name>
</gene>
<dbReference type="SUPFAM" id="SSF48452">
    <property type="entry name" value="TPR-like"/>
    <property type="match status" value="2"/>
</dbReference>
<keyword evidence="5" id="KW-1185">Reference proteome</keyword>
<sequence>MQQLETSQRCGATGAATEQDPDGPTPPRPSKTSARRPVTRRDFEIAVICALPLEADAVEALFDRRWGDDDLSHGKAPGDPNAYSAGALGRHNVVLAHMSGMGKASAAIVAANFRASFPNIKLTVVVGICGAVPFHPEANEILLGDVIICEGIVQYDFGRQLPGSFVRKDKLLDSLGRPNPEIRNLLAKLKSIHNRKMLQDKTASYLAAIQGKQDPDLAADHPGRKHDRLFVANYRHIGSGTCHEGGCNGPLVSRKRLERDSLRPAIHFGLVASGDTVMKSAEDRDAIAQREGIIGFEMEGAGAWDNFPCVVVIKGVCDYADSHKTKVWQRYAAATAAACMRAFLDHWVPSVPSVPSLSEQCGPWFLVPYPKNDMFTGRTSILEKLQQQFFSSTSQSRIALFGLGGIGKTQIALAYSYWLQETSPEISVFWIHASSTERFRQAYASIAKECQIPGYDDQGMDMLLLVKKWLEGKNCGRWLMVIDNADDTRVFFGRPAEPINTGTSDSDGRVGRYLPECAHGAILVTTRNKQTGLRLTQGRIPIEIGQMDEDESGQLLPLVQAIAFIQENSISIGDYLQLLNKSNQNLVDLLSREFETVGRDAGAPRALAKTWIISFEQIQQQNALAGEILSLISLFDRQAIPLRFLHNKQQEGGSSTTELQLTEALGVLKAFSFITEDKDHNLNMHRLVQLVTRKWLANRGTMQRFAGQALLAVSQAYPYGDFENRVICGAYLPHAYAVLDSEATGSKDERVARASLLYCVAAFCSYQGRWKEAEVLQVQAVEICKKVLGDEHPNTLSTIDKLAWTYFNQGRSKEAEVLQVQVIEIRKKVLGEEYPDTLGSIHNLAVTYSNQGRWKEAEILQAQVIEISKKVLGEEHPETLGSINMLQPAPSLALTYSDQGRWKEAEILQVEVMAMCKKVLGEEHPDTLSSIHNLAVTYSNQGRWQEAEILQVQVIEMRKKQSFGSDAPKTMSTPTITP</sequence>
<dbReference type="Gene3D" id="3.40.50.300">
    <property type="entry name" value="P-loop containing nucleotide triphosphate hydrolases"/>
    <property type="match status" value="1"/>
</dbReference>
<feature type="domain" description="Nucleoside phosphorylase" evidence="2">
    <location>
        <begin position="44"/>
        <end position="186"/>
    </location>
</feature>
<dbReference type="Gene3D" id="1.25.40.10">
    <property type="entry name" value="Tetratricopeptide repeat domain"/>
    <property type="match status" value="2"/>
</dbReference>
<evidence type="ECO:0000313" key="4">
    <source>
        <dbReference type="EMBL" id="KAK4466804.1"/>
    </source>
</evidence>
<reference evidence="4" key="1">
    <citation type="journal article" date="2023" name="Mol. Phylogenet. Evol.">
        <title>Genome-scale phylogeny and comparative genomics of the fungal order Sordariales.</title>
        <authorList>
            <person name="Hensen N."/>
            <person name="Bonometti L."/>
            <person name="Westerberg I."/>
            <person name="Brannstrom I.O."/>
            <person name="Guillou S."/>
            <person name="Cros-Aarteil S."/>
            <person name="Calhoun S."/>
            <person name="Haridas S."/>
            <person name="Kuo A."/>
            <person name="Mondo S."/>
            <person name="Pangilinan J."/>
            <person name="Riley R."/>
            <person name="LaButti K."/>
            <person name="Andreopoulos B."/>
            <person name="Lipzen A."/>
            <person name="Chen C."/>
            <person name="Yan M."/>
            <person name="Daum C."/>
            <person name="Ng V."/>
            <person name="Clum A."/>
            <person name="Steindorff A."/>
            <person name="Ohm R.A."/>
            <person name="Martin F."/>
            <person name="Silar P."/>
            <person name="Natvig D.O."/>
            <person name="Lalanne C."/>
            <person name="Gautier V."/>
            <person name="Ament-Velasquez S.L."/>
            <person name="Kruys A."/>
            <person name="Hutchinson M.I."/>
            <person name="Powell A.J."/>
            <person name="Barry K."/>
            <person name="Miller A.N."/>
            <person name="Grigoriev I.V."/>
            <person name="Debuchy R."/>
            <person name="Gladieux P."/>
            <person name="Hiltunen Thoren M."/>
            <person name="Johannesson H."/>
        </authorList>
    </citation>
    <scope>NUCLEOTIDE SEQUENCE</scope>
    <source>
        <strain evidence="4">PSN324</strain>
    </source>
</reference>
<evidence type="ECO:0000259" key="3">
    <source>
        <dbReference type="Pfam" id="PF25000"/>
    </source>
</evidence>
<feature type="compositionally biased region" description="Polar residues" evidence="1">
    <location>
        <begin position="1"/>
        <end position="10"/>
    </location>
</feature>
<feature type="domain" description="DUF7779" evidence="3">
    <location>
        <begin position="620"/>
        <end position="696"/>
    </location>
</feature>
<evidence type="ECO:0000259" key="2">
    <source>
        <dbReference type="Pfam" id="PF01048"/>
    </source>
</evidence>
<dbReference type="GO" id="GO:0009116">
    <property type="term" value="P:nucleoside metabolic process"/>
    <property type="evidence" value="ECO:0007669"/>
    <property type="project" value="InterPro"/>
</dbReference>
<accession>A0AAV9I103</accession>
<dbReference type="InterPro" id="IPR011990">
    <property type="entry name" value="TPR-like_helical_dom_sf"/>
</dbReference>
<dbReference type="Pfam" id="PF25000">
    <property type="entry name" value="DUF7779"/>
    <property type="match status" value="1"/>
</dbReference>
<proteinExistence type="predicted"/>
<dbReference type="InterPro" id="IPR027417">
    <property type="entry name" value="P-loop_NTPase"/>
</dbReference>
<dbReference type="AlphaFoldDB" id="A0AAV9I103"/>
<reference evidence="4" key="2">
    <citation type="submission" date="2023-06" db="EMBL/GenBank/DDBJ databases">
        <authorList>
            <consortium name="Lawrence Berkeley National Laboratory"/>
            <person name="Mondo S.J."/>
            <person name="Hensen N."/>
            <person name="Bonometti L."/>
            <person name="Westerberg I."/>
            <person name="Brannstrom I.O."/>
            <person name="Guillou S."/>
            <person name="Cros-Aarteil S."/>
            <person name="Calhoun S."/>
            <person name="Haridas S."/>
            <person name="Kuo A."/>
            <person name="Pangilinan J."/>
            <person name="Riley R."/>
            <person name="Labutti K."/>
            <person name="Andreopoulos B."/>
            <person name="Lipzen A."/>
            <person name="Chen C."/>
            <person name="Yanf M."/>
            <person name="Daum C."/>
            <person name="Ng V."/>
            <person name="Clum A."/>
            <person name="Steindorff A."/>
            <person name="Ohm R."/>
            <person name="Martin F."/>
            <person name="Silar P."/>
            <person name="Natvig D."/>
            <person name="Lalanne C."/>
            <person name="Gautier V."/>
            <person name="Ament-Velasquez S.L."/>
            <person name="Kruys A."/>
            <person name="Hutchinson M.I."/>
            <person name="Powell A.J."/>
            <person name="Barry K."/>
            <person name="Miller A.N."/>
            <person name="Grigoriev I.V."/>
            <person name="Debuchy R."/>
            <person name="Gladieux P."/>
            <person name="Thoren M.H."/>
            <person name="Johannesson H."/>
        </authorList>
    </citation>
    <scope>NUCLEOTIDE SEQUENCE</scope>
    <source>
        <strain evidence="4">PSN324</strain>
    </source>
</reference>
<protein>
    <submittedName>
        <fullName evidence="4">Kinesin light chain 3</fullName>
    </submittedName>
</protein>
<dbReference type="Pfam" id="PF01048">
    <property type="entry name" value="PNP_UDP_1"/>
    <property type="match status" value="1"/>
</dbReference>
<dbReference type="SUPFAM" id="SSF53167">
    <property type="entry name" value="Purine and uridine phosphorylases"/>
    <property type="match status" value="1"/>
</dbReference>
<evidence type="ECO:0000256" key="1">
    <source>
        <dbReference type="SAM" id="MobiDB-lite"/>
    </source>
</evidence>
<feature type="region of interest" description="Disordered" evidence="1">
    <location>
        <begin position="1"/>
        <end position="37"/>
    </location>
</feature>
<comment type="caution">
    <text evidence="4">The sequence shown here is derived from an EMBL/GenBank/DDBJ whole genome shotgun (WGS) entry which is preliminary data.</text>
</comment>
<dbReference type="InterPro" id="IPR056681">
    <property type="entry name" value="DUF7779"/>
</dbReference>
<dbReference type="EMBL" id="MU864929">
    <property type="protein sequence ID" value="KAK4466804.1"/>
    <property type="molecule type" value="Genomic_DNA"/>
</dbReference>
<dbReference type="Proteomes" id="UP001321749">
    <property type="component" value="Unassembled WGS sequence"/>
</dbReference>
<dbReference type="SUPFAM" id="SSF52540">
    <property type="entry name" value="P-loop containing nucleoside triphosphate hydrolases"/>
    <property type="match status" value="1"/>
</dbReference>
<dbReference type="Pfam" id="PF13374">
    <property type="entry name" value="TPR_10"/>
    <property type="match status" value="1"/>
</dbReference>
<dbReference type="InterPro" id="IPR000845">
    <property type="entry name" value="Nucleoside_phosphorylase_d"/>
</dbReference>
<dbReference type="InterPro" id="IPR035994">
    <property type="entry name" value="Nucleoside_phosphorylase_sf"/>
</dbReference>
<dbReference type="PANTHER" id="PTHR46082">
    <property type="entry name" value="ATP/GTP-BINDING PROTEIN-RELATED"/>
    <property type="match status" value="1"/>
</dbReference>
<dbReference type="Gene3D" id="3.40.50.1580">
    <property type="entry name" value="Nucleoside phosphorylase domain"/>
    <property type="match status" value="1"/>
</dbReference>
<organism evidence="4 5">
    <name type="scientific">Cladorrhinum samala</name>
    <dbReference type="NCBI Taxonomy" id="585594"/>
    <lineage>
        <taxon>Eukaryota</taxon>
        <taxon>Fungi</taxon>
        <taxon>Dikarya</taxon>
        <taxon>Ascomycota</taxon>
        <taxon>Pezizomycotina</taxon>
        <taxon>Sordariomycetes</taxon>
        <taxon>Sordariomycetidae</taxon>
        <taxon>Sordariales</taxon>
        <taxon>Podosporaceae</taxon>
        <taxon>Cladorrhinum</taxon>
    </lineage>
</organism>
<dbReference type="GO" id="GO:0003824">
    <property type="term" value="F:catalytic activity"/>
    <property type="evidence" value="ECO:0007669"/>
    <property type="project" value="InterPro"/>
</dbReference>
<name>A0AAV9I103_9PEZI</name>
<dbReference type="Pfam" id="PF13424">
    <property type="entry name" value="TPR_12"/>
    <property type="match status" value="2"/>
</dbReference>
<dbReference type="InterPro" id="IPR053137">
    <property type="entry name" value="NLR-like"/>
</dbReference>
<evidence type="ECO:0000313" key="5">
    <source>
        <dbReference type="Proteomes" id="UP001321749"/>
    </source>
</evidence>